<name>A0A838CP51_9BACI</name>
<dbReference type="Pfam" id="PF00753">
    <property type="entry name" value="Lactamase_B"/>
    <property type="match status" value="1"/>
</dbReference>
<dbReference type="EMBL" id="JACEFG010000001">
    <property type="protein sequence ID" value="MBA2173744.1"/>
    <property type="molecule type" value="Genomic_DNA"/>
</dbReference>
<feature type="domain" description="Metallo-beta-lactamase" evidence="1">
    <location>
        <begin position="18"/>
        <end position="205"/>
    </location>
</feature>
<proteinExistence type="predicted"/>
<dbReference type="SUPFAM" id="SSF56281">
    <property type="entry name" value="Metallo-hydrolase/oxidoreductase"/>
    <property type="match status" value="1"/>
</dbReference>
<keyword evidence="3" id="KW-1185">Reference proteome</keyword>
<dbReference type="PANTHER" id="PTHR42951:SF4">
    <property type="entry name" value="ACYL-COENZYME A THIOESTERASE MBLAC2"/>
    <property type="match status" value="1"/>
</dbReference>
<sequence>MIQYRTEQLTVFQSLLYQTTSAVLKTDGAIVIVDPNWLPNEVLQIKEHVQLVRTNEPLYVIYTHSDFDHVIGSGVFPDATVIATEDLANHPDKEGIEREVAEFDQGYYLDRSYTPVFPEVDIKIDADGQILELGGLTLYFYKAPGHTKDSLFTIVQPLGLFLSGDYLSDVEFPFISSSYQDYVATISKAEKIFQQHSIKMHVPGHGSMTKDVVEMLERLSFSKYYLEELATNPESLRKVCQAKYRFYNGIKEMHEENIRKASDEQ</sequence>
<dbReference type="Proteomes" id="UP000571017">
    <property type="component" value="Unassembled WGS sequence"/>
</dbReference>
<dbReference type="PANTHER" id="PTHR42951">
    <property type="entry name" value="METALLO-BETA-LACTAMASE DOMAIN-CONTAINING"/>
    <property type="match status" value="1"/>
</dbReference>
<evidence type="ECO:0000313" key="2">
    <source>
        <dbReference type="EMBL" id="MBA2173744.1"/>
    </source>
</evidence>
<protein>
    <submittedName>
        <fullName evidence="2">MBL fold metallo-hydrolase</fullName>
    </submittedName>
</protein>
<comment type="caution">
    <text evidence="2">The sequence shown here is derived from an EMBL/GenBank/DDBJ whole genome shotgun (WGS) entry which is preliminary data.</text>
</comment>
<evidence type="ECO:0000259" key="1">
    <source>
        <dbReference type="SMART" id="SM00849"/>
    </source>
</evidence>
<dbReference type="RefSeq" id="WP_181470785.1">
    <property type="nucleotide sequence ID" value="NZ_JACEFG010000001.1"/>
</dbReference>
<dbReference type="InterPro" id="IPR036866">
    <property type="entry name" value="RibonucZ/Hydroxyglut_hydro"/>
</dbReference>
<dbReference type="SMART" id="SM00849">
    <property type="entry name" value="Lactamase_B"/>
    <property type="match status" value="1"/>
</dbReference>
<gene>
    <name evidence="2" type="ORF">H0266_02415</name>
</gene>
<dbReference type="GO" id="GO:0016787">
    <property type="term" value="F:hydrolase activity"/>
    <property type="evidence" value="ECO:0007669"/>
    <property type="project" value="UniProtKB-KW"/>
</dbReference>
<dbReference type="InterPro" id="IPR001279">
    <property type="entry name" value="Metallo-B-lactamas"/>
</dbReference>
<dbReference type="InterPro" id="IPR050855">
    <property type="entry name" value="NDM-1-like"/>
</dbReference>
<organism evidence="2 3">
    <name type="scientific">Halobacillus locisalis</name>
    <dbReference type="NCBI Taxonomy" id="220753"/>
    <lineage>
        <taxon>Bacteria</taxon>
        <taxon>Bacillati</taxon>
        <taxon>Bacillota</taxon>
        <taxon>Bacilli</taxon>
        <taxon>Bacillales</taxon>
        <taxon>Bacillaceae</taxon>
        <taxon>Halobacillus</taxon>
    </lineage>
</organism>
<dbReference type="Gene3D" id="3.60.15.10">
    <property type="entry name" value="Ribonuclease Z/Hydroxyacylglutathione hydrolase-like"/>
    <property type="match status" value="1"/>
</dbReference>
<dbReference type="AlphaFoldDB" id="A0A838CP51"/>
<keyword evidence="2" id="KW-0378">Hydrolase</keyword>
<evidence type="ECO:0000313" key="3">
    <source>
        <dbReference type="Proteomes" id="UP000571017"/>
    </source>
</evidence>
<accession>A0A838CP51</accession>
<reference evidence="2 3" key="1">
    <citation type="journal article" date="2004" name="Extremophiles">
        <title>Halobacillus locisalis sp. nov., a halophilic bacterium isolated from a marine solar saltern of the Yellow Sea in Korea.</title>
        <authorList>
            <person name="Yoon J.H."/>
            <person name="Kang K.H."/>
            <person name="Oh T.K."/>
            <person name="Park Y.H."/>
        </authorList>
    </citation>
    <scope>NUCLEOTIDE SEQUENCE [LARGE SCALE GENOMIC DNA]</scope>
    <source>
        <strain evidence="2 3">KCTC 3788</strain>
    </source>
</reference>